<name>A0A0D5YSQ0_9FLAO</name>
<accession>A0A0D5YSQ0</accession>
<dbReference type="KEGG" id="mlt:VC82_1261"/>
<dbReference type="Gene3D" id="3.90.320.10">
    <property type="match status" value="1"/>
</dbReference>
<dbReference type="SUPFAM" id="SSF52980">
    <property type="entry name" value="Restriction endonuclease-like"/>
    <property type="match status" value="1"/>
</dbReference>
<evidence type="ECO:0000313" key="3">
    <source>
        <dbReference type="Proteomes" id="UP000032726"/>
    </source>
</evidence>
<evidence type="ECO:0000313" key="2">
    <source>
        <dbReference type="EMBL" id="AKA34893.1"/>
    </source>
</evidence>
<dbReference type="InterPro" id="IPR011335">
    <property type="entry name" value="Restrct_endonuc-II-like"/>
</dbReference>
<dbReference type="OrthoDB" id="9762792at2"/>
<feature type="domain" description="PD-(D/E)XK endonuclease-like" evidence="1">
    <location>
        <begin position="646"/>
        <end position="913"/>
    </location>
</feature>
<dbReference type="InterPro" id="IPR027417">
    <property type="entry name" value="P-loop_NTPase"/>
</dbReference>
<evidence type="ECO:0000259" key="1">
    <source>
        <dbReference type="Pfam" id="PF12705"/>
    </source>
</evidence>
<organism evidence="2 3">
    <name type="scientific">Flagellimonas lutaonensis</name>
    <dbReference type="NCBI Taxonomy" id="516051"/>
    <lineage>
        <taxon>Bacteria</taxon>
        <taxon>Pseudomonadati</taxon>
        <taxon>Bacteroidota</taxon>
        <taxon>Flavobacteriia</taxon>
        <taxon>Flavobacteriales</taxon>
        <taxon>Flavobacteriaceae</taxon>
        <taxon>Flagellimonas</taxon>
    </lineage>
</organism>
<dbReference type="SUPFAM" id="SSF52540">
    <property type="entry name" value="P-loop containing nucleoside triphosphate hydrolases"/>
    <property type="match status" value="1"/>
</dbReference>
<dbReference type="PATRIC" id="fig|516051.4.peg.1303"/>
<keyword evidence="3" id="KW-1185">Reference proteome</keyword>
<dbReference type="HOGENOM" id="CLU_013279_0_0_10"/>
<dbReference type="InterPro" id="IPR011604">
    <property type="entry name" value="PDDEXK-like_dom_sf"/>
</dbReference>
<dbReference type="AlphaFoldDB" id="A0A0D5YSQ0"/>
<dbReference type="Proteomes" id="UP000032726">
    <property type="component" value="Chromosome"/>
</dbReference>
<gene>
    <name evidence="2" type="ORF">VC82_1261</name>
</gene>
<dbReference type="InterPro" id="IPR038726">
    <property type="entry name" value="PDDEXK_AddAB-type"/>
</dbReference>
<dbReference type="RefSeq" id="WP_045801605.1">
    <property type="nucleotide sequence ID" value="NZ_CP011071.1"/>
</dbReference>
<dbReference type="EMBL" id="CP011071">
    <property type="protein sequence ID" value="AKA34893.1"/>
    <property type="molecule type" value="Genomic_DNA"/>
</dbReference>
<sequence>MQSFLEDVADDIQKNHPSLQGLVLILPSKRAGVFLRKYLTERIEKPVFSPTILSIEEFIGQISILVPIAEHNLLFELYGAYSEVVKKDRDDFQTFMGWAPTLLQDFNEVDRYLLDYKRLFGYLAEIHRIKSWSPTNESTPLLSGYVQFWKNALPIYECLAKRLKEKHLGFQGLIYKEASKKVGEYLARHDQKHIFIGFNALNTAETKIIQSFLENGNATIYWDLDSYFLEDPIHDAGLFIRRYKESWRHFETNALKGISQHFLIERPIKITGLPKNIAQAKFIGDLVRKISSSNPAALNKTAIVLADESLLTPILHALPNGIDKVNVTMGLPLGQTLMSDFFLALIDLEINRSPNGWYHKNVLSWLDNPYTKILFQSGENGFVQSLRSSIQSQNLAYLSTYHIMQHLNDGSQKNIIASLFSEKPTSLLTFINVCLQIIERFHGHYNEHNSLHELEQLSYFHEIFSDLDHFVSQHDFLTEMIVLRQLLSRQVAEKKLDFQGDSTEGLQILGMLESRNIDFETVIIASVNEGILPSGKRNNSFIPFDVKKEFGLPTHKEKDAIYTYHFYRLLQRAQNIHLLYNTEVDVLEGGEKSRLLTQLLSDNNINHCIAHSIVAPAVAVTPKILLEVHKTKSLLEDLGVLARKGLSPSSLANYIRNPLDFYRKNLLKIADREEVEENIAANTFGTIVHDALEAIYKPFEGCLLDKRALLEAKEGIRPIVHQQFTKFYAADSLKSGQNLLVFNVIVQYLQNLVENDLLHIKSHEIKILGIERELLTTIDIPQLGFPVVLKGKIDRIDMVDGQVRILDYKTGQVNASEVAIVDMVDAVTEPKYNKAFQLLCYGLLYSKTTDPKTLTAGIIPVKKRNPNPVLFAVKPSTDSKQKNHLIHSELLEEFENKLSGLVLELFDPNVPFIEKEV</sequence>
<proteinExistence type="predicted"/>
<protein>
    <recommendedName>
        <fullName evidence="1">PD-(D/E)XK endonuclease-like domain-containing protein</fullName>
    </recommendedName>
</protein>
<dbReference type="STRING" id="516051.VC82_1261"/>
<dbReference type="Pfam" id="PF12705">
    <property type="entry name" value="PDDEXK_1"/>
    <property type="match status" value="1"/>
</dbReference>
<reference evidence="2 3" key="1">
    <citation type="submission" date="2015-03" db="EMBL/GenBank/DDBJ databases">
        <title>Complete genome sequence of Muricauda lutaonensis CC-HSB-11T, isolated from a coastal hot spring.</title>
        <authorList>
            <person name="Kim K.M."/>
        </authorList>
    </citation>
    <scope>NUCLEOTIDE SEQUENCE [LARGE SCALE GENOMIC DNA]</scope>
    <source>
        <strain evidence="2 3">CC-HSB-11</strain>
    </source>
</reference>